<protein>
    <submittedName>
        <fullName evidence="1">Uncharacterized protein</fullName>
    </submittedName>
</protein>
<keyword evidence="2" id="KW-1185">Reference proteome</keyword>
<evidence type="ECO:0000313" key="1">
    <source>
        <dbReference type="EMBL" id="MCI46221.1"/>
    </source>
</evidence>
<feature type="non-terminal residue" evidence="1">
    <location>
        <position position="1"/>
    </location>
</feature>
<dbReference type="Proteomes" id="UP000265520">
    <property type="component" value="Unassembled WGS sequence"/>
</dbReference>
<dbReference type="AlphaFoldDB" id="A0A392SBE4"/>
<comment type="caution">
    <text evidence="1">The sequence shown here is derived from an EMBL/GenBank/DDBJ whole genome shotgun (WGS) entry which is preliminary data.</text>
</comment>
<accession>A0A392SBE4</accession>
<organism evidence="1 2">
    <name type="scientific">Trifolium medium</name>
    <dbReference type="NCBI Taxonomy" id="97028"/>
    <lineage>
        <taxon>Eukaryota</taxon>
        <taxon>Viridiplantae</taxon>
        <taxon>Streptophyta</taxon>
        <taxon>Embryophyta</taxon>
        <taxon>Tracheophyta</taxon>
        <taxon>Spermatophyta</taxon>
        <taxon>Magnoliopsida</taxon>
        <taxon>eudicotyledons</taxon>
        <taxon>Gunneridae</taxon>
        <taxon>Pentapetalae</taxon>
        <taxon>rosids</taxon>
        <taxon>fabids</taxon>
        <taxon>Fabales</taxon>
        <taxon>Fabaceae</taxon>
        <taxon>Papilionoideae</taxon>
        <taxon>50 kb inversion clade</taxon>
        <taxon>NPAAA clade</taxon>
        <taxon>Hologalegina</taxon>
        <taxon>IRL clade</taxon>
        <taxon>Trifolieae</taxon>
        <taxon>Trifolium</taxon>
    </lineage>
</organism>
<reference evidence="1 2" key="1">
    <citation type="journal article" date="2018" name="Front. Plant Sci.">
        <title>Red Clover (Trifolium pratense) and Zigzag Clover (T. medium) - A Picture of Genomic Similarities and Differences.</title>
        <authorList>
            <person name="Dluhosova J."/>
            <person name="Istvanek J."/>
            <person name="Nedelnik J."/>
            <person name="Repkova J."/>
        </authorList>
    </citation>
    <scope>NUCLEOTIDE SEQUENCE [LARGE SCALE GENOMIC DNA]</scope>
    <source>
        <strain evidence="2">cv. 10/8</strain>
        <tissue evidence="1">Leaf</tissue>
    </source>
</reference>
<name>A0A392SBE4_9FABA</name>
<proteinExistence type="predicted"/>
<evidence type="ECO:0000313" key="2">
    <source>
        <dbReference type="Proteomes" id="UP000265520"/>
    </source>
</evidence>
<sequence>GGYLLRDEGGGEGVWWFDGYNNNAALISAFVF</sequence>
<dbReference type="EMBL" id="LXQA010354311">
    <property type="protein sequence ID" value="MCI46221.1"/>
    <property type="molecule type" value="Genomic_DNA"/>
</dbReference>